<evidence type="ECO:0000313" key="8">
    <source>
        <dbReference type="EMBL" id="NHB76983.1"/>
    </source>
</evidence>
<dbReference type="PIRSF" id="PIRSF005859">
    <property type="entry name" value="PBR"/>
    <property type="match status" value="1"/>
</dbReference>
<evidence type="ECO:0000256" key="7">
    <source>
        <dbReference type="SAM" id="SignalP"/>
    </source>
</evidence>
<keyword evidence="9" id="KW-1185">Reference proteome</keyword>
<keyword evidence="4 6" id="KW-1133">Transmembrane helix</keyword>
<dbReference type="PANTHER" id="PTHR10057">
    <property type="entry name" value="PERIPHERAL-TYPE BENZODIAZEPINE RECEPTOR"/>
    <property type="match status" value="1"/>
</dbReference>
<dbReference type="PANTHER" id="PTHR10057:SF0">
    <property type="entry name" value="TRANSLOCATOR PROTEIN"/>
    <property type="match status" value="1"/>
</dbReference>
<keyword evidence="5 6" id="KW-0472">Membrane</keyword>
<evidence type="ECO:0000256" key="2">
    <source>
        <dbReference type="ARBA" id="ARBA00007524"/>
    </source>
</evidence>
<feature type="transmembrane region" description="Helical" evidence="6">
    <location>
        <begin position="42"/>
        <end position="59"/>
    </location>
</feature>
<evidence type="ECO:0000256" key="1">
    <source>
        <dbReference type="ARBA" id="ARBA00004141"/>
    </source>
</evidence>
<comment type="caution">
    <text evidence="8">The sequence shown here is derived from an EMBL/GenBank/DDBJ whole genome shotgun (WGS) entry which is preliminary data.</text>
</comment>
<dbReference type="EMBL" id="JAANHS010000006">
    <property type="protein sequence ID" value="NHB76983.1"/>
    <property type="molecule type" value="Genomic_DNA"/>
</dbReference>
<comment type="similarity">
    <text evidence="2">Belongs to the TspO/BZRP family.</text>
</comment>
<protein>
    <submittedName>
        <fullName evidence="8">Tryptophan-rich sensory protein</fullName>
    </submittedName>
</protein>
<feature type="transmembrane region" description="Helical" evidence="6">
    <location>
        <begin position="71"/>
        <end position="94"/>
    </location>
</feature>
<comment type="subcellular location">
    <subcellularLocation>
        <location evidence="1">Membrane</location>
        <topology evidence="1">Multi-pass membrane protein</topology>
    </subcellularLocation>
</comment>
<feature type="chain" id="PRO_5046599807" evidence="7">
    <location>
        <begin position="19"/>
        <end position="162"/>
    </location>
</feature>
<dbReference type="RefSeq" id="WP_166403016.1">
    <property type="nucleotide sequence ID" value="NZ_JAANHS010000006.1"/>
</dbReference>
<evidence type="ECO:0000256" key="5">
    <source>
        <dbReference type="ARBA" id="ARBA00023136"/>
    </source>
</evidence>
<sequence>MDIWVFLVFLLACGPAAATGAMFSPGAWYEALKKPVWTPPNWLFPVAWTTLYLCMSLAAERVARQAGATPAVGMALALYTLQMGLNCLWTPVFFGLRRMRAGMLVLALLWLAVAATLVAFWRLDWIAGLLFVPYLTWVTVAGALNWSVVSLNPDQAKGPVTV</sequence>
<dbReference type="CDD" id="cd15904">
    <property type="entry name" value="TSPO_MBR"/>
    <property type="match status" value="1"/>
</dbReference>
<feature type="transmembrane region" description="Helical" evidence="6">
    <location>
        <begin position="100"/>
        <end position="121"/>
    </location>
</feature>
<dbReference type="Gene3D" id="1.20.1260.100">
    <property type="entry name" value="TspO/MBR protein"/>
    <property type="match status" value="1"/>
</dbReference>
<evidence type="ECO:0000313" key="9">
    <source>
        <dbReference type="Proteomes" id="UP001515660"/>
    </source>
</evidence>
<dbReference type="Proteomes" id="UP001515660">
    <property type="component" value="Unassembled WGS sequence"/>
</dbReference>
<reference evidence="8 9" key="1">
    <citation type="journal article" date="2022" name="Microorganisms">
        <title>Genome Sequence and Characterization of a Xanthorhodopsin-Containing, Aerobic Anoxygenic Phototrophic Rhodobacter Species, Isolated from Mesophilic Conditions at Yellowstone National Park.</title>
        <authorList>
            <person name="Kyndt J.A."/>
            <person name="Robertson S."/>
            <person name="Shoffstall I.B."/>
            <person name="Ramaley R.F."/>
            <person name="Meyer T.E."/>
        </authorList>
    </citation>
    <scope>NUCLEOTIDE SEQUENCE [LARGE SCALE GENOMIC DNA]</scope>
    <source>
        <strain evidence="8 9">M37P</strain>
    </source>
</reference>
<keyword evidence="3 6" id="KW-0812">Transmembrane</keyword>
<proteinExistence type="inferred from homology"/>
<gene>
    <name evidence="8" type="ORF">G8O29_09550</name>
</gene>
<evidence type="ECO:0000256" key="3">
    <source>
        <dbReference type="ARBA" id="ARBA00022692"/>
    </source>
</evidence>
<organism evidence="8 9">
    <name type="scientific">Rhodobacter calidifons</name>
    <dbReference type="NCBI Taxonomy" id="2715277"/>
    <lineage>
        <taxon>Bacteria</taxon>
        <taxon>Pseudomonadati</taxon>
        <taxon>Pseudomonadota</taxon>
        <taxon>Alphaproteobacteria</taxon>
        <taxon>Rhodobacterales</taxon>
        <taxon>Rhodobacter group</taxon>
        <taxon>Rhodobacter</taxon>
    </lineage>
</organism>
<dbReference type="Pfam" id="PF03073">
    <property type="entry name" value="TspO_MBR"/>
    <property type="match status" value="1"/>
</dbReference>
<accession>A0ABX0G7Y6</accession>
<feature type="signal peptide" evidence="7">
    <location>
        <begin position="1"/>
        <end position="18"/>
    </location>
</feature>
<dbReference type="InterPro" id="IPR038330">
    <property type="entry name" value="TspO/MBR-related_sf"/>
</dbReference>
<keyword evidence="7" id="KW-0732">Signal</keyword>
<feature type="transmembrane region" description="Helical" evidence="6">
    <location>
        <begin position="128"/>
        <end position="149"/>
    </location>
</feature>
<evidence type="ECO:0000256" key="6">
    <source>
        <dbReference type="SAM" id="Phobius"/>
    </source>
</evidence>
<dbReference type="NCBIfam" id="NF047825">
    <property type="entry name" value="T-richsensTspOAlph"/>
    <property type="match status" value="1"/>
</dbReference>
<dbReference type="InterPro" id="IPR004307">
    <property type="entry name" value="TspO_MBR"/>
</dbReference>
<evidence type="ECO:0000256" key="4">
    <source>
        <dbReference type="ARBA" id="ARBA00022989"/>
    </source>
</evidence>
<name>A0ABX0G7Y6_9RHOB</name>